<evidence type="ECO:0000313" key="2">
    <source>
        <dbReference type="EMBL" id="GGC90375.1"/>
    </source>
</evidence>
<evidence type="ECO:0000313" key="3">
    <source>
        <dbReference type="Proteomes" id="UP000637002"/>
    </source>
</evidence>
<reference evidence="2" key="1">
    <citation type="journal article" date="2014" name="Int. J. Syst. Evol. Microbiol.">
        <title>Complete genome sequence of Corynebacterium casei LMG S-19264T (=DSM 44701T), isolated from a smear-ripened cheese.</title>
        <authorList>
            <consortium name="US DOE Joint Genome Institute (JGI-PGF)"/>
            <person name="Walter F."/>
            <person name="Albersmeier A."/>
            <person name="Kalinowski J."/>
            <person name="Ruckert C."/>
        </authorList>
    </citation>
    <scope>NUCLEOTIDE SEQUENCE</scope>
    <source>
        <strain evidence="2">CGMCC 1.12919</strain>
    </source>
</reference>
<sequence>MSEMRVRPARKGMGLRHPVAGDLPDEGGLWPADQFTFARIVDRDIVEAPDDPPADAVPADDPKPAGPALKRS</sequence>
<evidence type="ECO:0000256" key="1">
    <source>
        <dbReference type="SAM" id="MobiDB-lite"/>
    </source>
</evidence>
<reference evidence="2" key="2">
    <citation type="submission" date="2020-09" db="EMBL/GenBank/DDBJ databases">
        <authorList>
            <person name="Sun Q."/>
            <person name="Zhou Y."/>
        </authorList>
    </citation>
    <scope>NUCLEOTIDE SEQUENCE</scope>
    <source>
        <strain evidence="2">CGMCC 1.12919</strain>
    </source>
</reference>
<feature type="region of interest" description="Disordered" evidence="1">
    <location>
        <begin position="46"/>
        <end position="72"/>
    </location>
</feature>
<accession>A0A916XQ37</accession>
<gene>
    <name evidence="2" type="ORF">GCM10010994_55250</name>
</gene>
<proteinExistence type="predicted"/>
<comment type="caution">
    <text evidence="2">The sequence shown here is derived from an EMBL/GenBank/DDBJ whole genome shotgun (WGS) entry which is preliminary data.</text>
</comment>
<name>A0A916XQ37_9HYPH</name>
<organism evidence="2 3">
    <name type="scientific">Chelatococcus reniformis</name>
    <dbReference type="NCBI Taxonomy" id="1494448"/>
    <lineage>
        <taxon>Bacteria</taxon>
        <taxon>Pseudomonadati</taxon>
        <taxon>Pseudomonadota</taxon>
        <taxon>Alphaproteobacteria</taxon>
        <taxon>Hyphomicrobiales</taxon>
        <taxon>Chelatococcaceae</taxon>
        <taxon>Chelatococcus</taxon>
    </lineage>
</organism>
<protein>
    <submittedName>
        <fullName evidence="2">Uncharacterized protein</fullName>
    </submittedName>
</protein>
<dbReference type="AlphaFoldDB" id="A0A916XQ37"/>
<keyword evidence="3" id="KW-1185">Reference proteome</keyword>
<feature type="region of interest" description="Disordered" evidence="1">
    <location>
        <begin position="1"/>
        <end position="28"/>
    </location>
</feature>
<dbReference type="Proteomes" id="UP000637002">
    <property type="component" value="Unassembled WGS sequence"/>
</dbReference>
<dbReference type="EMBL" id="BMGG01000011">
    <property type="protein sequence ID" value="GGC90375.1"/>
    <property type="molecule type" value="Genomic_DNA"/>
</dbReference>
<dbReference type="RefSeq" id="WP_188612392.1">
    <property type="nucleotide sequence ID" value="NZ_BMGG01000011.1"/>
</dbReference>